<dbReference type="GO" id="GO:0008270">
    <property type="term" value="F:zinc ion binding"/>
    <property type="evidence" value="ECO:0007669"/>
    <property type="project" value="UniProtKB-KW"/>
</dbReference>
<dbReference type="PROSITE" id="PS50089">
    <property type="entry name" value="ZF_RING_2"/>
    <property type="match status" value="1"/>
</dbReference>
<dbReference type="InterPro" id="IPR001841">
    <property type="entry name" value="Znf_RING"/>
</dbReference>
<reference evidence="3" key="1">
    <citation type="submission" date="2018-10" db="EMBL/GenBank/DDBJ databases">
        <title>Hidden diversity of soil giant viruses.</title>
        <authorList>
            <person name="Schulz F."/>
            <person name="Alteio L."/>
            <person name="Goudeau D."/>
            <person name="Ryan E.M."/>
            <person name="Malmstrom R.R."/>
            <person name="Blanchard J."/>
            <person name="Woyke T."/>
        </authorList>
    </citation>
    <scope>NUCLEOTIDE SEQUENCE</scope>
    <source>
        <strain evidence="3">TEV1</strain>
    </source>
</reference>
<sequence length="167" mass="19564">MNLIGYCPKCTIDTEVTDYKCSMCHTDININDIIDLNFDNYNYIALNNKSFSSISYIDTNINNSIDSSIVYFVDYVYLDADEREKFSNVSFEYITDEPILKQLEIEKQPLFKFEYQYCDDIYGCDICFDEENQTIKTSCGCTMKYCYSCIKTMDNICCVCKNKLFIK</sequence>
<gene>
    <name evidence="3" type="ORF">Terrestrivirus6_52</name>
</gene>
<keyword evidence="1" id="KW-0479">Metal-binding</keyword>
<evidence type="ECO:0000313" key="3">
    <source>
        <dbReference type="EMBL" id="AYV76426.1"/>
    </source>
</evidence>
<name>A0A3G4ZNH3_9VIRU</name>
<accession>A0A3G4ZNH3</accession>
<evidence type="ECO:0000256" key="1">
    <source>
        <dbReference type="PROSITE-ProRule" id="PRU00175"/>
    </source>
</evidence>
<evidence type="ECO:0000259" key="2">
    <source>
        <dbReference type="PROSITE" id="PS50089"/>
    </source>
</evidence>
<organism evidence="3">
    <name type="scientific">Terrestrivirus sp</name>
    <dbReference type="NCBI Taxonomy" id="2487775"/>
    <lineage>
        <taxon>Viruses</taxon>
        <taxon>Varidnaviria</taxon>
        <taxon>Bamfordvirae</taxon>
        <taxon>Nucleocytoviricota</taxon>
        <taxon>Megaviricetes</taxon>
        <taxon>Imitervirales</taxon>
        <taxon>Mimiviridae</taxon>
        <taxon>Klosneuvirinae</taxon>
    </lineage>
</organism>
<feature type="domain" description="RING-type" evidence="2">
    <location>
        <begin position="124"/>
        <end position="161"/>
    </location>
</feature>
<dbReference type="EMBL" id="MK071984">
    <property type="protein sequence ID" value="AYV76426.1"/>
    <property type="molecule type" value="Genomic_DNA"/>
</dbReference>
<keyword evidence="1" id="KW-0862">Zinc</keyword>
<proteinExistence type="predicted"/>
<protein>
    <recommendedName>
        <fullName evidence="2">RING-type domain-containing protein</fullName>
    </recommendedName>
</protein>
<keyword evidence="1" id="KW-0863">Zinc-finger</keyword>